<organism evidence="7 8">
    <name type="scientific">Fermentimicrarchaeum limneticum</name>
    <dbReference type="NCBI Taxonomy" id="2795018"/>
    <lineage>
        <taxon>Archaea</taxon>
        <taxon>Candidatus Micrarchaeota</taxon>
        <taxon>Candidatus Fermentimicrarchaeales</taxon>
        <taxon>Candidatus Fermentimicrarchaeaceae</taxon>
        <taxon>Candidatus Fermentimicrarchaeum</taxon>
    </lineage>
</organism>
<evidence type="ECO:0000256" key="4">
    <source>
        <dbReference type="ARBA" id="ARBA00022679"/>
    </source>
</evidence>
<dbReference type="GO" id="GO:0032259">
    <property type="term" value="P:methylation"/>
    <property type="evidence" value="ECO:0007669"/>
    <property type="project" value="UniProtKB-KW"/>
</dbReference>
<reference evidence="8" key="1">
    <citation type="submission" date="2020-07" db="EMBL/GenBank/DDBJ databases">
        <title>Metabolic diversity and evolutionary history of the archaeal phylum ###Micrarchaeota### uncovered from a freshwater lake metagenome.</title>
        <authorList>
            <person name="Kadnikov V.V."/>
            <person name="Savvichev A.S."/>
            <person name="Mardanov A.V."/>
            <person name="Beletsky A.V."/>
            <person name="Chupakov A.V."/>
            <person name="Kokryatskaya N.M."/>
            <person name="Pimenov N.V."/>
            <person name="Ravin N.V."/>
        </authorList>
    </citation>
    <scope>NUCLEOTIDE SEQUENCE [LARGE SCALE GENOMIC DNA]</scope>
</reference>
<evidence type="ECO:0000256" key="3">
    <source>
        <dbReference type="ARBA" id="ARBA00022603"/>
    </source>
</evidence>
<dbReference type="Gene3D" id="3.40.50.150">
    <property type="entry name" value="Vaccinia Virus protein VP39"/>
    <property type="match status" value="1"/>
</dbReference>
<sequence length="391" mass="45852">MDPSAHVPQIIRYMGSKRNIVAKILPIIEKNLDDQRMFCDLFAGTNAISYAVKTSKNVGIITNDIQSYSVAISKALIENNRISTIPIEEAKEDLIENFEENKEFIEDKWDNTFIAHHQYRTKVLNDKPTSFEDFIKTSVSKLPFCLFTFYFSNVYFSSEQCKEIDSLRFAIENVNDKTKKNMYLTCLLYAISYGSSTYGHFAQPRSVSQEVKKIRKRSVVDLFFKKLKNLEVVDNKKENYCFNKDYKDLFLDKKFRSLDTGFIYMDPPYSTANFSRFYHVLETAVRYDYPHSQFKGRYREDRFKSDFCKRTKVKNEFRNVVQFAHENDAMLLISYLNSHLGLLPKKMILKLCREIYGRAKVVAFPDIRHQHSTMGNLSKNNVKEILILCKQ</sequence>
<dbReference type="AlphaFoldDB" id="A0A7D5XLN7"/>
<name>A0A7D5XLN7_FERL1</name>
<evidence type="ECO:0000256" key="2">
    <source>
        <dbReference type="ARBA" id="ARBA00011900"/>
    </source>
</evidence>
<evidence type="ECO:0000256" key="6">
    <source>
        <dbReference type="ARBA" id="ARBA00047942"/>
    </source>
</evidence>
<evidence type="ECO:0000256" key="5">
    <source>
        <dbReference type="ARBA" id="ARBA00022691"/>
    </source>
</evidence>
<gene>
    <name evidence="7" type="ORF">Sv326_0653</name>
</gene>
<keyword evidence="3" id="KW-0489">Methyltransferase</keyword>
<dbReference type="PRINTS" id="PR00505">
    <property type="entry name" value="D12N6MTFRASE"/>
</dbReference>
<dbReference type="KEGG" id="flt:Sv326_0653"/>
<accession>A0A7D5XLN7</accession>
<dbReference type="Pfam" id="PF02086">
    <property type="entry name" value="MethyltransfD12"/>
    <property type="match status" value="1"/>
</dbReference>
<dbReference type="InterPro" id="IPR029063">
    <property type="entry name" value="SAM-dependent_MTases_sf"/>
</dbReference>
<dbReference type="InterPro" id="IPR012327">
    <property type="entry name" value="MeTrfase_D12"/>
</dbReference>
<keyword evidence="5" id="KW-0949">S-adenosyl-L-methionine</keyword>
<dbReference type="SUPFAM" id="SSF53335">
    <property type="entry name" value="S-adenosyl-L-methionine-dependent methyltransferases"/>
    <property type="match status" value="1"/>
</dbReference>
<dbReference type="Proteomes" id="UP000510821">
    <property type="component" value="Chromosome"/>
</dbReference>
<dbReference type="InterPro" id="IPR023095">
    <property type="entry name" value="Ade_MeTrfase_dom_2"/>
</dbReference>
<proteinExistence type="inferred from homology"/>
<dbReference type="EC" id="2.1.1.72" evidence="2"/>
<evidence type="ECO:0000313" key="7">
    <source>
        <dbReference type="EMBL" id="QLJ52828.1"/>
    </source>
</evidence>
<dbReference type="GO" id="GO:0009307">
    <property type="term" value="P:DNA restriction-modification system"/>
    <property type="evidence" value="ECO:0007669"/>
    <property type="project" value="InterPro"/>
</dbReference>
<protein>
    <recommendedName>
        <fullName evidence="2">site-specific DNA-methyltransferase (adenine-specific)</fullName>
        <ecNumber evidence="2">2.1.1.72</ecNumber>
    </recommendedName>
</protein>
<comment type="similarity">
    <text evidence="1">Belongs to the N(4)/N(6)-methyltransferase family.</text>
</comment>
<dbReference type="Gene3D" id="1.10.1020.10">
    <property type="entry name" value="Adenine-specific Methyltransferase, Domain 2"/>
    <property type="match status" value="1"/>
</dbReference>
<evidence type="ECO:0000313" key="8">
    <source>
        <dbReference type="Proteomes" id="UP000510821"/>
    </source>
</evidence>
<evidence type="ECO:0000256" key="1">
    <source>
        <dbReference type="ARBA" id="ARBA00006594"/>
    </source>
</evidence>
<dbReference type="GO" id="GO:0009007">
    <property type="term" value="F:site-specific DNA-methyltransferase (adenine-specific) activity"/>
    <property type="evidence" value="ECO:0007669"/>
    <property type="project" value="UniProtKB-EC"/>
</dbReference>
<keyword evidence="4" id="KW-0808">Transferase</keyword>
<dbReference type="EMBL" id="CP058998">
    <property type="protein sequence ID" value="QLJ52828.1"/>
    <property type="molecule type" value="Genomic_DNA"/>
</dbReference>
<comment type="catalytic activity">
    <reaction evidence="6">
        <text>a 2'-deoxyadenosine in DNA + S-adenosyl-L-methionine = an N(6)-methyl-2'-deoxyadenosine in DNA + S-adenosyl-L-homocysteine + H(+)</text>
        <dbReference type="Rhea" id="RHEA:15197"/>
        <dbReference type="Rhea" id="RHEA-COMP:12418"/>
        <dbReference type="Rhea" id="RHEA-COMP:12419"/>
        <dbReference type="ChEBI" id="CHEBI:15378"/>
        <dbReference type="ChEBI" id="CHEBI:57856"/>
        <dbReference type="ChEBI" id="CHEBI:59789"/>
        <dbReference type="ChEBI" id="CHEBI:90615"/>
        <dbReference type="ChEBI" id="CHEBI:90616"/>
        <dbReference type="EC" id="2.1.1.72"/>
    </reaction>
</comment>